<dbReference type="InterPro" id="IPR003825">
    <property type="entry name" value="Colicin-V_CvpA"/>
</dbReference>
<dbReference type="Pfam" id="PF02674">
    <property type="entry name" value="Colicin_V"/>
    <property type="match status" value="1"/>
</dbReference>
<proteinExistence type="predicted"/>
<evidence type="ECO:0000256" key="4">
    <source>
        <dbReference type="ARBA" id="ARBA00023136"/>
    </source>
</evidence>
<name>A0A0M2SRU3_9STAP</name>
<dbReference type="Proteomes" id="UP000034287">
    <property type="component" value="Unassembled WGS sequence"/>
</dbReference>
<comment type="subcellular location">
    <subcellularLocation>
        <location evidence="1">Membrane</location>
        <topology evidence="1">Multi-pass membrane protein</topology>
    </subcellularLocation>
</comment>
<feature type="transmembrane region" description="Helical" evidence="5">
    <location>
        <begin position="82"/>
        <end position="104"/>
    </location>
</feature>
<dbReference type="EMBL" id="LAYZ01000001">
    <property type="protein sequence ID" value="KKK35712.1"/>
    <property type="molecule type" value="Genomic_DNA"/>
</dbReference>
<dbReference type="AlphaFoldDB" id="A0A0M2SRU3"/>
<keyword evidence="4 5" id="KW-0472">Membrane</keyword>
<evidence type="ECO:0008006" key="8">
    <source>
        <dbReference type="Google" id="ProtNLM"/>
    </source>
</evidence>
<evidence type="ECO:0000256" key="1">
    <source>
        <dbReference type="ARBA" id="ARBA00004141"/>
    </source>
</evidence>
<keyword evidence="2 5" id="KW-0812">Transmembrane</keyword>
<dbReference type="OrthoDB" id="1809613at2"/>
<evidence type="ECO:0000313" key="7">
    <source>
        <dbReference type="Proteomes" id="UP000034287"/>
    </source>
</evidence>
<dbReference type="GO" id="GO:0009403">
    <property type="term" value="P:toxin biosynthetic process"/>
    <property type="evidence" value="ECO:0007669"/>
    <property type="project" value="InterPro"/>
</dbReference>
<dbReference type="PANTHER" id="PTHR37306:SF1">
    <property type="entry name" value="COLICIN V PRODUCTION PROTEIN"/>
    <property type="match status" value="1"/>
</dbReference>
<evidence type="ECO:0000256" key="2">
    <source>
        <dbReference type="ARBA" id="ARBA00022692"/>
    </source>
</evidence>
<keyword evidence="7" id="KW-1185">Reference proteome</keyword>
<organism evidence="6 7">
    <name type="scientific">Salinicoccus sediminis</name>
    <dbReference type="NCBI Taxonomy" id="1432562"/>
    <lineage>
        <taxon>Bacteria</taxon>
        <taxon>Bacillati</taxon>
        <taxon>Bacillota</taxon>
        <taxon>Bacilli</taxon>
        <taxon>Bacillales</taxon>
        <taxon>Staphylococcaceae</taxon>
        <taxon>Salinicoccus</taxon>
    </lineage>
</organism>
<comment type="caution">
    <text evidence="6">The sequence shown here is derived from an EMBL/GenBank/DDBJ whole genome shotgun (WGS) entry which is preliminary data.</text>
</comment>
<dbReference type="PANTHER" id="PTHR37306">
    <property type="entry name" value="COLICIN V PRODUCTION PROTEIN"/>
    <property type="match status" value="1"/>
</dbReference>
<accession>A0A0M2SRU3</accession>
<keyword evidence="3 5" id="KW-1133">Transmembrane helix</keyword>
<dbReference type="GO" id="GO:0016020">
    <property type="term" value="C:membrane"/>
    <property type="evidence" value="ECO:0007669"/>
    <property type="project" value="UniProtKB-SubCell"/>
</dbReference>
<protein>
    <recommendedName>
        <fullName evidence="8">Colicin V production protein CvpA</fullName>
    </recommendedName>
</protein>
<dbReference type="STRING" id="1432562.WN59_02520"/>
<feature type="transmembrane region" description="Helical" evidence="5">
    <location>
        <begin position="26"/>
        <end position="45"/>
    </location>
</feature>
<dbReference type="PATRIC" id="fig|1432562.3.peg.518"/>
<evidence type="ECO:0000256" key="3">
    <source>
        <dbReference type="ARBA" id="ARBA00022989"/>
    </source>
</evidence>
<feature type="transmembrane region" description="Helical" evidence="5">
    <location>
        <begin position="116"/>
        <end position="140"/>
    </location>
</feature>
<sequence length="173" mass="19458">MSIIIFILLLIGMVIGYRRGVILQLLHLVGTISAIIISAMNYETLSARFDMIMPYPSTAQSVHNPLLPDLANAEYAFYDMTAFFIIFVVSKILIQLVVSAFDYLQQISVFGNVGEIAGLVLGLIEMIYILTVIIFMLAIIPLEFIQNAIGDSWLATFIMEHTFILSDKFIDWL</sequence>
<gene>
    <name evidence="6" type="ORF">WN59_02520</name>
</gene>
<reference evidence="6 7" key="1">
    <citation type="submission" date="2015-04" db="EMBL/GenBank/DDBJ databases">
        <title>Taxonomic description and genome sequence of Salinicoccus sediminis sp. nov., a novel hyper halotolerant bacterium isolated from marine sediment.</title>
        <authorList>
            <person name="Mathan Kumar R."/>
            <person name="Kaur G."/>
            <person name="Kumar N."/>
            <person name="Kumar A."/>
            <person name="Singh N.K."/>
            <person name="Kaur N."/>
            <person name="Mayilraj S."/>
        </authorList>
    </citation>
    <scope>NUCLEOTIDE SEQUENCE [LARGE SCALE GENOMIC DNA]</scope>
    <source>
        <strain evidence="6 7">SV-16</strain>
    </source>
</reference>
<dbReference type="RefSeq" id="WP_046512031.1">
    <property type="nucleotide sequence ID" value="NZ_LAYZ01000001.1"/>
</dbReference>
<evidence type="ECO:0000313" key="6">
    <source>
        <dbReference type="EMBL" id="KKK35712.1"/>
    </source>
</evidence>
<evidence type="ECO:0000256" key="5">
    <source>
        <dbReference type="SAM" id="Phobius"/>
    </source>
</evidence>